<dbReference type="PANTHER" id="PTHR13044">
    <property type="entry name" value="ACTIVATING TRANSCRIPTION FACTOR ATF 4/5"/>
    <property type="match status" value="1"/>
</dbReference>
<dbReference type="InterPro" id="IPR004827">
    <property type="entry name" value="bZIP"/>
</dbReference>
<dbReference type="EMBL" id="QWIS01000382">
    <property type="protein sequence ID" value="RMY97512.1"/>
    <property type="molecule type" value="Genomic_DNA"/>
</dbReference>
<dbReference type="PROSITE" id="PS50217">
    <property type="entry name" value="BZIP"/>
    <property type="match status" value="1"/>
</dbReference>
<keyword evidence="4" id="KW-0804">Transcription</keyword>
<evidence type="ECO:0000256" key="6">
    <source>
        <dbReference type="SAM" id="MobiDB-lite"/>
    </source>
</evidence>
<feature type="region of interest" description="Disordered" evidence="6">
    <location>
        <begin position="1"/>
        <end position="41"/>
    </location>
</feature>
<dbReference type="InterPro" id="IPR046347">
    <property type="entry name" value="bZIP_sf"/>
</dbReference>
<evidence type="ECO:0000256" key="5">
    <source>
        <dbReference type="ARBA" id="ARBA00023242"/>
    </source>
</evidence>
<evidence type="ECO:0000256" key="1">
    <source>
        <dbReference type="ARBA" id="ARBA00004123"/>
    </source>
</evidence>
<dbReference type="VEuPathDB" id="FungiDB:BTJ68_12482"/>
<feature type="compositionally biased region" description="Basic and acidic residues" evidence="6">
    <location>
        <begin position="163"/>
        <end position="174"/>
    </location>
</feature>
<dbReference type="Proteomes" id="UP000280598">
    <property type="component" value="Unassembled WGS sequence"/>
</dbReference>
<feature type="compositionally biased region" description="Polar residues" evidence="6">
    <location>
        <begin position="106"/>
        <end position="127"/>
    </location>
</feature>
<name>A0A3M7I0G4_HORWE</name>
<evidence type="ECO:0000256" key="4">
    <source>
        <dbReference type="ARBA" id="ARBA00023163"/>
    </source>
</evidence>
<feature type="region of interest" description="Disordered" evidence="6">
    <location>
        <begin position="56"/>
        <end position="275"/>
    </location>
</feature>
<dbReference type="CDD" id="cd14705">
    <property type="entry name" value="bZIP_Zip1"/>
    <property type="match status" value="1"/>
</dbReference>
<dbReference type="SMART" id="SM00338">
    <property type="entry name" value="BRLZ"/>
    <property type="match status" value="1"/>
</dbReference>
<comment type="subcellular location">
    <subcellularLocation>
        <location evidence="1">Nucleus</location>
    </subcellularLocation>
</comment>
<reference evidence="10 11" key="1">
    <citation type="journal article" date="2018" name="BMC Genomics">
        <title>Genomic evidence for intraspecific hybridization in a clonal and extremely halotolerant yeast.</title>
        <authorList>
            <person name="Gostincar C."/>
            <person name="Stajich J.E."/>
            <person name="Zupancic J."/>
            <person name="Zalar P."/>
            <person name="Gunde-Cimerman N."/>
        </authorList>
    </citation>
    <scope>NUCLEOTIDE SEQUENCE [LARGE SCALE GENOMIC DNA]</scope>
    <source>
        <strain evidence="9 11">EXF-120</strain>
        <strain evidence="8 10">EXF-562</strain>
    </source>
</reference>
<evidence type="ECO:0000313" key="11">
    <source>
        <dbReference type="Proteomes" id="UP000281677"/>
    </source>
</evidence>
<evidence type="ECO:0000256" key="2">
    <source>
        <dbReference type="ARBA" id="ARBA00023015"/>
    </source>
</evidence>
<sequence length="275" mass="30270">MSGFTGGRRAPNVSQYLADLNTIPGPQDLSGPQNDFGGLGDDLDFLTNTEFFDFDNFNNVDFSQPAPADLSQPQQPVVAPQQQQQQQQKPQSNGAGMNGAQYQFGEFQTYQIPPNNGLSQPQPNGLQGSFPQQAPAFSPQQPMPGDKRKASAAGMSSPADFEENARVAAEEDKRRRNTAASARFRVKKKQREAELEKRAKEMTDKVQQLEGRVQQLETENKWLKGLITERDSGETTTDKGSEGRKEAEERSTEQRTEGVGTEQAESEQATVDVQG</sequence>
<dbReference type="Pfam" id="PF07716">
    <property type="entry name" value="bZIP_2"/>
    <property type="match status" value="1"/>
</dbReference>
<feature type="compositionally biased region" description="Low complexity" evidence="6">
    <location>
        <begin position="72"/>
        <end position="91"/>
    </location>
</feature>
<feature type="compositionally biased region" description="Low complexity" evidence="6">
    <location>
        <begin position="129"/>
        <end position="140"/>
    </location>
</feature>
<dbReference type="EMBL" id="QWIT01001187">
    <property type="protein sequence ID" value="RMZ19003.1"/>
    <property type="molecule type" value="Genomic_DNA"/>
</dbReference>
<dbReference type="PANTHER" id="PTHR13044:SF14">
    <property type="entry name" value="CRYPTOCEPHAL, ISOFORM A"/>
    <property type="match status" value="1"/>
</dbReference>
<keyword evidence="2" id="KW-0805">Transcription regulation</keyword>
<evidence type="ECO:0000313" key="8">
    <source>
        <dbReference type="EMBL" id="RMY97512.1"/>
    </source>
</evidence>
<feature type="domain" description="BZIP" evidence="7">
    <location>
        <begin position="171"/>
        <end position="230"/>
    </location>
</feature>
<dbReference type="FunFam" id="1.20.5.170:FF:000075">
    <property type="entry name" value="BZIP transcription factor (MetR)"/>
    <property type="match status" value="1"/>
</dbReference>
<feature type="compositionally biased region" description="Basic and acidic residues" evidence="6">
    <location>
        <begin position="191"/>
        <end position="204"/>
    </location>
</feature>
<gene>
    <name evidence="9" type="ORF">D0859_17007</name>
    <name evidence="8" type="ORF">D0860_08637</name>
</gene>
<accession>A0A3M7I0G4</accession>
<evidence type="ECO:0000256" key="3">
    <source>
        <dbReference type="ARBA" id="ARBA00023125"/>
    </source>
</evidence>
<dbReference type="GO" id="GO:0000977">
    <property type="term" value="F:RNA polymerase II transcription regulatory region sequence-specific DNA binding"/>
    <property type="evidence" value="ECO:0007669"/>
    <property type="project" value="TreeGrafter"/>
</dbReference>
<evidence type="ECO:0000259" key="7">
    <source>
        <dbReference type="PROSITE" id="PS50217"/>
    </source>
</evidence>
<dbReference type="GO" id="GO:0001228">
    <property type="term" value="F:DNA-binding transcription activator activity, RNA polymerase II-specific"/>
    <property type="evidence" value="ECO:0007669"/>
    <property type="project" value="TreeGrafter"/>
</dbReference>
<evidence type="ECO:0000313" key="10">
    <source>
        <dbReference type="Proteomes" id="UP000280598"/>
    </source>
</evidence>
<proteinExistence type="predicted"/>
<dbReference type="GO" id="GO:0005634">
    <property type="term" value="C:nucleus"/>
    <property type="evidence" value="ECO:0007669"/>
    <property type="project" value="UniProtKB-SubCell"/>
</dbReference>
<dbReference type="PROSITE" id="PS00036">
    <property type="entry name" value="BZIP_BASIC"/>
    <property type="match status" value="1"/>
</dbReference>
<dbReference type="Proteomes" id="UP000281677">
    <property type="component" value="Unassembled WGS sequence"/>
</dbReference>
<organism evidence="9 11">
    <name type="scientific">Hortaea werneckii</name>
    <name type="common">Black yeast</name>
    <name type="synonym">Cladosporium werneckii</name>
    <dbReference type="NCBI Taxonomy" id="91943"/>
    <lineage>
        <taxon>Eukaryota</taxon>
        <taxon>Fungi</taxon>
        <taxon>Dikarya</taxon>
        <taxon>Ascomycota</taxon>
        <taxon>Pezizomycotina</taxon>
        <taxon>Dothideomycetes</taxon>
        <taxon>Dothideomycetidae</taxon>
        <taxon>Mycosphaerellales</taxon>
        <taxon>Teratosphaeriaceae</taxon>
        <taxon>Hortaea</taxon>
    </lineage>
</organism>
<feature type="compositionally biased region" description="Basic and acidic residues" evidence="6">
    <location>
        <begin position="218"/>
        <end position="256"/>
    </location>
</feature>
<comment type="caution">
    <text evidence="9">The sequence shown here is derived from an EMBL/GenBank/DDBJ whole genome shotgun (WGS) entry which is preliminary data.</text>
</comment>
<dbReference type="OrthoDB" id="1939598at2759"/>
<dbReference type="AlphaFoldDB" id="A0A3M7I0G4"/>
<protein>
    <recommendedName>
        <fullName evidence="7">BZIP domain-containing protein</fullName>
    </recommendedName>
</protein>
<keyword evidence="3" id="KW-0238">DNA-binding</keyword>
<dbReference type="SUPFAM" id="SSF57959">
    <property type="entry name" value="Leucine zipper domain"/>
    <property type="match status" value="1"/>
</dbReference>
<dbReference type="Gene3D" id="1.20.5.170">
    <property type="match status" value="1"/>
</dbReference>
<keyword evidence="5" id="KW-0539">Nucleus</keyword>
<feature type="compositionally biased region" description="Polar residues" evidence="6">
    <location>
        <begin position="266"/>
        <end position="275"/>
    </location>
</feature>
<evidence type="ECO:0000313" key="9">
    <source>
        <dbReference type="EMBL" id="RMZ19003.1"/>
    </source>
</evidence>